<keyword evidence="8 17" id="KW-0436">Ligase</keyword>
<evidence type="ECO:0000256" key="16">
    <source>
        <dbReference type="ARBA" id="ARBA00047632"/>
    </source>
</evidence>
<evidence type="ECO:0000256" key="8">
    <source>
        <dbReference type="ARBA" id="ARBA00022598"/>
    </source>
</evidence>
<evidence type="ECO:0000256" key="3">
    <source>
        <dbReference type="ARBA" id="ARBA00004752"/>
    </source>
</evidence>
<dbReference type="RefSeq" id="WP_091686251.1">
    <property type="nucleotide sequence ID" value="NZ_BAABFM010000027.1"/>
</dbReference>
<keyword evidence="22" id="KW-1185">Reference proteome</keyword>
<evidence type="ECO:0000256" key="7">
    <source>
        <dbReference type="ARBA" id="ARBA00022490"/>
    </source>
</evidence>
<evidence type="ECO:0000256" key="10">
    <source>
        <dbReference type="ARBA" id="ARBA00022840"/>
    </source>
</evidence>
<keyword evidence="11 17" id="KW-0133">Cell shape</keyword>
<dbReference type="GO" id="GO:0005524">
    <property type="term" value="F:ATP binding"/>
    <property type="evidence" value="ECO:0007669"/>
    <property type="project" value="UniProtKB-UniRule"/>
</dbReference>
<evidence type="ECO:0000256" key="13">
    <source>
        <dbReference type="ARBA" id="ARBA00023316"/>
    </source>
</evidence>
<evidence type="ECO:0000256" key="5">
    <source>
        <dbReference type="ARBA" id="ARBA00012212"/>
    </source>
</evidence>
<comment type="pathway">
    <text evidence="3 17 18">Cell wall biogenesis; peptidoglycan biosynthesis.</text>
</comment>
<comment type="catalytic activity">
    <reaction evidence="16 17 18">
        <text>UDP-N-acetyl-alpha-D-muramoyl-L-alanine + D-glutamate + ATP = UDP-N-acetyl-alpha-D-muramoyl-L-alanyl-D-glutamate + ADP + phosphate + H(+)</text>
        <dbReference type="Rhea" id="RHEA:16429"/>
        <dbReference type="ChEBI" id="CHEBI:15378"/>
        <dbReference type="ChEBI" id="CHEBI:29986"/>
        <dbReference type="ChEBI" id="CHEBI:30616"/>
        <dbReference type="ChEBI" id="CHEBI:43474"/>
        <dbReference type="ChEBI" id="CHEBI:83898"/>
        <dbReference type="ChEBI" id="CHEBI:83900"/>
        <dbReference type="ChEBI" id="CHEBI:456216"/>
        <dbReference type="EC" id="6.3.2.9"/>
    </reaction>
</comment>
<comment type="similarity">
    <text evidence="4 17">Belongs to the MurCDEF family.</text>
</comment>
<gene>
    <name evidence="17" type="primary">murD</name>
    <name evidence="21" type="ORF">SAMN04489757_11319</name>
</gene>
<keyword evidence="13 17" id="KW-0961">Cell wall biogenesis/degradation</keyword>
<keyword evidence="10 17" id="KW-0067">ATP-binding</keyword>
<comment type="subcellular location">
    <subcellularLocation>
        <location evidence="2 17 18">Cytoplasm</location>
    </subcellularLocation>
</comment>
<dbReference type="SUPFAM" id="SSF53244">
    <property type="entry name" value="MurD-like peptide ligases, peptide-binding domain"/>
    <property type="match status" value="1"/>
</dbReference>
<dbReference type="GO" id="GO:0008764">
    <property type="term" value="F:UDP-N-acetylmuramoylalanine-D-glutamate ligase activity"/>
    <property type="evidence" value="ECO:0007669"/>
    <property type="project" value="UniProtKB-UniRule"/>
</dbReference>
<dbReference type="STRING" id="1527.SAMN04489757_11319"/>
<dbReference type="InterPro" id="IPR036565">
    <property type="entry name" value="Mur-like_cat_sf"/>
</dbReference>
<dbReference type="GO" id="GO:0051301">
    <property type="term" value="P:cell division"/>
    <property type="evidence" value="ECO:0007669"/>
    <property type="project" value="UniProtKB-KW"/>
</dbReference>
<dbReference type="InterPro" id="IPR004101">
    <property type="entry name" value="Mur_ligase_C"/>
</dbReference>
<dbReference type="EC" id="6.3.2.9" evidence="5 17"/>
<dbReference type="Pfam" id="PF02875">
    <property type="entry name" value="Mur_ligase_C"/>
    <property type="match status" value="1"/>
</dbReference>
<name>A0A1I5FB69_9FIRM</name>
<proteinExistence type="inferred from homology"/>
<dbReference type="EMBL" id="FOWD01000013">
    <property type="protein sequence ID" value="SFO20997.1"/>
    <property type="molecule type" value="Genomic_DNA"/>
</dbReference>
<dbReference type="Gene3D" id="3.90.190.20">
    <property type="entry name" value="Mur ligase, C-terminal domain"/>
    <property type="match status" value="1"/>
</dbReference>
<accession>A0A1I5FB69</accession>
<dbReference type="PANTHER" id="PTHR43692:SF1">
    <property type="entry name" value="UDP-N-ACETYLMURAMOYLALANINE--D-GLUTAMATE LIGASE"/>
    <property type="match status" value="1"/>
</dbReference>
<dbReference type="NCBIfam" id="TIGR01087">
    <property type="entry name" value="murD"/>
    <property type="match status" value="1"/>
</dbReference>
<evidence type="ECO:0000256" key="9">
    <source>
        <dbReference type="ARBA" id="ARBA00022741"/>
    </source>
</evidence>
<sequence>MDIKHKKVLVFGTGISGMAAVKLLQQTEADITLYDGNANLNKEDIAAKLPIGFKGNILLGEIPENLLKQLDLAILSPGVPTDLEIVNKMRNNQIPIWGEIELAYYFSKGKIAAITGTNGKTTTTTLVGEIMRTYYNSVFVVGNIGVPYTEMVLNTTEDSITVAEMSSFQLETIHKFKPDVSAILNITPDHLNRHHTMEKYIEAKVNISANQDQNDVCVLNYEDNTLREIGKKLKTKVFFFSSLHSLDNGIYLEEDNIYYSVDKNRTYICNIHELNIFGRHSYENVMAAAAIGISLEVPIDCIRKAIINFVAVEHRIEFVTTKNGVTYYNDSKGTNPDASMKAIESMQTPTLLIAGGYDKGSDFDDWVEAFGNKIRYLVLLGQTRDKIAATARRHGFNNIIMAESLLEAVEICAGKANQGDSVLLSPACASWGMFKNYEERGSLFKEYVKNLKN</sequence>
<dbReference type="OrthoDB" id="9809796at2"/>
<keyword evidence="7 17" id="KW-0963">Cytoplasm</keyword>
<evidence type="ECO:0000259" key="20">
    <source>
        <dbReference type="Pfam" id="PF08245"/>
    </source>
</evidence>
<dbReference type="SUPFAM" id="SSF53623">
    <property type="entry name" value="MurD-like peptide ligases, catalytic domain"/>
    <property type="match status" value="1"/>
</dbReference>
<keyword evidence="12 17" id="KW-0573">Peptidoglycan synthesis</keyword>
<evidence type="ECO:0000256" key="4">
    <source>
        <dbReference type="ARBA" id="ARBA00010416"/>
    </source>
</evidence>
<feature type="domain" description="Mur ligase central" evidence="20">
    <location>
        <begin position="114"/>
        <end position="291"/>
    </location>
</feature>
<dbReference type="UniPathway" id="UPA00219"/>
<keyword evidence="17 18" id="KW-0131">Cell cycle</keyword>
<evidence type="ECO:0000256" key="18">
    <source>
        <dbReference type="RuleBase" id="RU003664"/>
    </source>
</evidence>
<evidence type="ECO:0000256" key="6">
    <source>
        <dbReference type="ARBA" id="ARBA00015655"/>
    </source>
</evidence>
<dbReference type="InterPro" id="IPR036615">
    <property type="entry name" value="Mur_ligase_C_dom_sf"/>
</dbReference>
<protein>
    <recommendedName>
        <fullName evidence="6 17">UDP-N-acetylmuramoylalanine--D-glutamate ligase</fullName>
        <ecNumber evidence="5 17">6.3.2.9</ecNumber>
    </recommendedName>
    <alternativeName>
        <fullName evidence="15 17">D-glutamic acid-adding enzyme</fullName>
    </alternativeName>
    <alternativeName>
        <fullName evidence="14 17">UDP-N-acetylmuramoyl-L-alanyl-D-glutamate synthetase</fullName>
    </alternativeName>
</protein>
<dbReference type="AlphaFoldDB" id="A0A1I5FB69"/>
<dbReference type="GO" id="GO:0071555">
    <property type="term" value="P:cell wall organization"/>
    <property type="evidence" value="ECO:0007669"/>
    <property type="project" value="UniProtKB-KW"/>
</dbReference>
<dbReference type="Pfam" id="PF21799">
    <property type="entry name" value="MurD-like_N"/>
    <property type="match status" value="1"/>
</dbReference>
<feature type="domain" description="Mur ligase C-terminal" evidence="19">
    <location>
        <begin position="314"/>
        <end position="428"/>
    </location>
</feature>
<dbReference type="Proteomes" id="UP000198806">
    <property type="component" value="Unassembled WGS sequence"/>
</dbReference>
<dbReference type="GO" id="GO:0005737">
    <property type="term" value="C:cytoplasm"/>
    <property type="evidence" value="ECO:0007669"/>
    <property type="project" value="UniProtKB-SubCell"/>
</dbReference>
<organism evidence="21 22">
    <name type="scientific">Anaerocolumna aminovalerica</name>
    <dbReference type="NCBI Taxonomy" id="1527"/>
    <lineage>
        <taxon>Bacteria</taxon>
        <taxon>Bacillati</taxon>
        <taxon>Bacillota</taxon>
        <taxon>Clostridia</taxon>
        <taxon>Lachnospirales</taxon>
        <taxon>Lachnospiraceae</taxon>
        <taxon>Anaerocolumna</taxon>
    </lineage>
</organism>
<dbReference type="Gene3D" id="3.40.1190.10">
    <property type="entry name" value="Mur-like, catalytic domain"/>
    <property type="match status" value="1"/>
</dbReference>
<evidence type="ECO:0000313" key="21">
    <source>
        <dbReference type="EMBL" id="SFO20997.1"/>
    </source>
</evidence>
<dbReference type="InterPro" id="IPR005762">
    <property type="entry name" value="MurD"/>
</dbReference>
<keyword evidence="9 17" id="KW-0547">Nucleotide-binding</keyword>
<dbReference type="SUPFAM" id="SSF51984">
    <property type="entry name" value="MurCD N-terminal domain"/>
    <property type="match status" value="1"/>
</dbReference>
<evidence type="ECO:0000256" key="1">
    <source>
        <dbReference type="ARBA" id="ARBA00002734"/>
    </source>
</evidence>
<feature type="binding site" evidence="17">
    <location>
        <begin position="116"/>
        <end position="122"/>
    </location>
    <ligand>
        <name>ATP</name>
        <dbReference type="ChEBI" id="CHEBI:30616"/>
    </ligand>
</feature>
<dbReference type="PANTHER" id="PTHR43692">
    <property type="entry name" value="UDP-N-ACETYLMURAMOYLALANINE--D-GLUTAMATE LIGASE"/>
    <property type="match status" value="1"/>
</dbReference>
<dbReference type="InterPro" id="IPR013221">
    <property type="entry name" value="Mur_ligase_cen"/>
</dbReference>
<keyword evidence="17 18" id="KW-0132">Cell division</keyword>
<evidence type="ECO:0000256" key="2">
    <source>
        <dbReference type="ARBA" id="ARBA00004496"/>
    </source>
</evidence>
<evidence type="ECO:0000256" key="12">
    <source>
        <dbReference type="ARBA" id="ARBA00022984"/>
    </source>
</evidence>
<comment type="function">
    <text evidence="1 17 18">Cell wall formation. Catalyzes the addition of glutamate to the nucleotide precursor UDP-N-acetylmuramoyl-L-alanine (UMA).</text>
</comment>
<evidence type="ECO:0000259" key="19">
    <source>
        <dbReference type="Pfam" id="PF02875"/>
    </source>
</evidence>
<dbReference type="GO" id="GO:0008360">
    <property type="term" value="P:regulation of cell shape"/>
    <property type="evidence" value="ECO:0007669"/>
    <property type="project" value="UniProtKB-KW"/>
</dbReference>
<evidence type="ECO:0000313" key="22">
    <source>
        <dbReference type="Proteomes" id="UP000198806"/>
    </source>
</evidence>
<dbReference type="HAMAP" id="MF_00639">
    <property type="entry name" value="MurD"/>
    <property type="match status" value="1"/>
</dbReference>
<evidence type="ECO:0000256" key="14">
    <source>
        <dbReference type="ARBA" id="ARBA00030398"/>
    </source>
</evidence>
<dbReference type="Pfam" id="PF08245">
    <property type="entry name" value="Mur_ligase_M"/>
    <property type="match status" value="1"/>
</dbReference>
<evidence type="ECO:0000256" key="15">
    <source>
        <dbReference type="ARBA" id="ARBA00032324"/>
    </source>
</evidence>
<dbReference type="Gene3D" id="3.40.50.720">
    <property type="entry name" value="NAD(P)-binding Rossmann-like Domain"/>
    <property type="match status" value="1"/>
</dbReference>
<dbReference type="GO" id="GO:0009252">
    <property type="term" value="P:peptidoglycan biosynthetic process"/>
    <property type="evidence" value="ECO:0007669"/>
    <property type="project" value="UniProtKB-UniRule"/>
</dbReference>
<evidence type="ECO:0000256" key="17">
    <source>
        <dbReference type="HAMAP-Rule" id="MF_00639"/>
    </source>
</evidence>
<reference evidence="21 22" key="1">
    <citation type="submission" date="2016-10" db="EMBL/GenBank/DDBJ databases">
        <authorList>
            <person name="de Groot N.N."/>
        </authorList>
    </citation>
    <scope>NUCLEOTIDE SEQUENCE [LARGE SCALE GENOMIC DNA]</scope>
    <source>
        <strain evidence="21 22">DSM 1283</strain>
    </source>
</reference>
<evidence type="ECO:0000256" key="11">
    <source>
        <dbReference type="ARBA" id="ARBA00022960"/>
    </source>
</evidence>